<dbReference type="PROSITE" id="PS50879">
    <property type="entry name" value="RNASE_H_1"/>
    <property type="match status" value="1"/>
</dbReference>
<protein>
    <recommendedName>
        <fullName evidence="1">RNase H type-1 domain-containing protein</fullName>
    </recommendedName>
</protein>
<dbReference type="InterPro" id="IPR036397">
    <property type="entry name" value="RNaseH_sf"/>
</dbReference>
<dbReference type="InterPro" id="IPR002156">
    <property type="entry name" value="RNaseH_domain"/>
</dbReference>
<dbReference type="CDD" id="cd06222">
    <property type="entry name" value="RNase_H_like"/>
    <property type="match status" value="1"/>
</dbReference>
<proteinExistence type="predicted"/>
<organism evidence="2 3">
    <name type="scientific">Malus baccata</name>
    <name type="common">Siberian crab apple</name>
    <name type="synonym">Pyrus baccata</name>
    <dbReference type="NCBI Taxonomy" id="106549"/>
    <lineage>
        <taxon>Eukaryota</taxon>
        <taxon>Viridiplantae</taxon>
        <taxon>Streptophyta</taxon>
        <taxon>Embryophyta</taxon>
        <taxon>Tracheophyta</taxon>
        <taxon>Spermatophyta</taxon>
        <taxon>Magnoliopsida</taxon>
        <taxon>eudicotyledons</taxon>
        <taxon>Gunneridae</taxon>
        <taxon>Pentapetalae</taxon>
        <taxon>rosids</taxon>
        <taxon>fabids</taxon>
        <taxon>Rosales</taxon>
        <taxon>Rosaceae</taxon>
        <taxon>Amygdaloideae</taxon>
        <taxon>Maleae</taxon>
        <taxon>Malus</taxon>
    </lineage>
</organism>
<evidence type="ECO:0000259" key="1">
    <source>
        <dbReference type="PROSITE" id="PS50879"/>
    </source>
</evidence>
<dbReference type="Proteomes" id="UP000315295">
    <property type="component" value="Unassembled WGS sequence"/>
</dbReference>
<dbReference type="GO" id="GO:0004523">
    <property type="term" value="F:RNA-DNA hybrid ribonuclease activity"/>
    <property type="evidence" value="ECO:0007669"/>
    <property type="project" value="InterPro"/>
</dbReference>
<reference evidence="2 3" key="1">
    <citation type="journal article" date="2019" name="G3 (Bethesda)">
        <title>Sequencing of a Wild Apple (Malus baccata) Genome Unravels the Differences Between Cultivated and Wild Apple Species Regarding Disease Resistance and Cold Tolerance.</title>
        <authorList>
            <person name="Chen X."/>
        </authorList>
    </citation>
    <scope>NUCLEOTIDE SEQUENCE [LARGE SCALE GENOMIC DNA]</scope>
    <source>
        <strain evidence="3">cv. Shandingzi</strain>
        <tissue evidence="2">Leaves</tissue>
    </source>
</reference>
<dbReference type="InterPro" id="IPR053151">
    <property type="entry name" value="RNase_H-like"/>
</dbReference>
<feature type="domain" description="RNase H type-1" evidence="1">
    <location>
        <begin position="23"/>
        <end position="152"/>
    </location>
</feature>
<comment type="caution">
    <text evidence="2">The sequence shown here is derived from an EMBL/GenBank/DDBJ whole genome shotgun (WGS) entry which is preliminary data.</text>
</comment>
<evidence type="ECO:0000313" key="2">
    <source>
        <dbReference type="EMBL" id="TQD81922.1"/>
    </source>
</evidence>
<evidence type="ECO:0000313" key="3">
    <source>
        <dbReference type="Proteomes" id="UP000315295"/>
    </source>
</evidence>
<dbReference type="AlphaFoldDB" id="A0A540L6N4"/>
<keyword evidence="3" id="KW-1185">Reference proteome</keyword>
<dbReference type="Pfam" id="PF13456">
    <property type="entry name" value="RVT_3"/>
    <property type="match status" value="1"/>
</dbReference>
<dbReference type="Gene3D" id="3.30.420.10">
    <property type="entry name" value="Ribonuclease H-like superfamily/Ribonuclease H"/>
    <property type="match status" value="1"/>
</dbReference>
<gene>
    <name evidence="2" type="ORF">C1H46_032525</name>
</gene>
<dbReference type="PANTHER" id="PTHR47723">
    <property type="entry name" value="OS05G0353850 PROTEIN"/>
    <property type="match status" value="1"/>
</dbReference>
<dbReference type="EMBL" id="VIEB01000745">
    <property type="protein sequence ID" value="TQD81922.1"/>
    <property type="molecule type" value="Genomic_DNA"/>
</dbReference>
<dbReference type="STRING" id="106549.A0A540L6N4"/>
<dbReference type="SUPFAM" id="SSF53098">
    <property type="entry name" value="Ribonuclease H-like"/>
    <property type="match status" value="1"/>
</dbReference>
<dbReference type="PANTHER" id="PTHR47723:SF23">
    <property type="entry name" value="REVERSE TRANSCRIPTASE-LIKE PROTEIN"/>
    <property type="match status" value="1"/>
</dbReference>
<dbReference type="InterPro" id="IPR044730">
    <property type="entry name" value="RNase_H-like_dom_plant"/>
</dbReference>
<accession>A0A540L6N4</accession>
<dbReference type="GO" id="GO:0003676">
    <property type="term" value="F:nucleic acid binding"/>
    <property type="evidence" value="ECO:0007669"/>
    <property type="project" value="InterPro"/>
</dbReference>
<sequence>MLRISSLSLDALSFVPVFWRPPPVEWIKINTDGSCKGNGHVGSGGVFRDSSGLFLGAFASSSSYPSAVVAEIVAVIEAIQIAWDKKWHNIWLETDSMHVISLLSAHSMDVPWFLKVSWANCLWHIARLHLRFSHIFREGNCLADAFANFGAMNSSFTWWDLVPDFADASYRRDCVGLPFFRSSS</sequence>
<dbReference type="InterPro" id="IPR012337">
    <property type="entry name" value="RNaseH-like_sf"/>
</dbReference>
<name>A0A540L6N4_MALBA</name>